<name>A0ABT1MKT5_9BACT</name>
<accession>A0ABT1MKT5</accession>
<evidence type="ECO:0000313" key="1">
    <source>
        <dbReference type="EMBL" id="MCP9613019.1"/>
    </source>
</evidence>
<keyword evidence="2" id="KW-1185">Reference proteome</keyword>
<comment type="caution">
    <text evidence="1">The sequence shown here is derived from an EMBL/GenBank/DDBJ whole genome shotgun (WGS) entry which is preliminary data.</text>
</comment>
<gene>
    <name evidence="1" type="ORF">NMU02_13050</name>
</gene>
<dbReference type="Proteomes" id="UP001205603">
    <property type="component" value="Unassembled WGS sequence"/>
</dbReference>
<dbReference type="EMBL" id="JANDHW010000019">
    <property type="protein sequence ID" value="MCP9613019.1"/>
    <property type="molecule type" value="Genomic_DNA"/>
</dbReference>
<organism evidence="1 2">
    <name type="scientific">Coprobacter tertius</name>
    <dbReference type="NCBI Taxonomy" id="2944915"/>
    <lineage>
        <taxon>Bacteria</taxon>
        <taxon>Pseudomonadati</taxon>
        <taxon>Bacteroidota</taxon>
        <taxon>Bacteroidia</taxon>
        <taxon>Bacteroidales</taxon>
        <taxon>Barnesiellaceae</taxon>
        <taxon>Coprobacter</taxon>
    </lineage>
</organism>
<sequence>MHSKTEDIIVESVGEMSSSMIEYHLKRLNAFEWNISGWHENTYRYVFRRFVRSKPKTLREKYEMLKTFSSPGISDLAEETSAVTKDFVLYTVVTKQVQAIGEEYIAGITENAEKYLCLKNANEIYRFQDVYQKYSDPYHQLKLACKYAVRKKCTLLIANLGDVLFDALFYDIINNYGCELQAVDFPLLNRKNLPVFLGLALYKDIKQHDMKKKKPGKRNI</sequence>
<evidence type="ECO:0000313" key="2">
    <source>
        <dbReference type="Proteomes" id="UP001205603"/>
    </source>
</evidence>
<reference evidence="1 2" key="1">
    <citation type="submission" date="2022-07" db="EMBL/GenBank/DDBJ databases">
        <title>Fecal culturing of patients with breast cancer.</title>
        <authorList>
            <person name="Teng N.M.Y."/>
            <person name="Kiu R."/>
            <person name="Evans R."/>
            <person name="Baker D.J."/>
            <person name="Zenner C."/>
            <person name="Robinson S.D."/>
            <person name="Hall L.J."/>
        </authorList>
    </citation>
    <scope>NUCLEOTIDE SEQUENCE [LARGE SCALE GENOMIC DNA]</scope>
    <source>
        <strain evidence="1 2">LH1063</strain>
    </source>
</reference>
<protein>
    <submittedName>
        <fullName evidence="1">Uncharacterized protein</fullName>
    </submittedName>
</protein>
<dbReference type="RefSeq" id="WP_255028405.1">
    <property type="nucleotide sequence ID" value="NZ_JANDHW010000019.1"/>
</dbReference>
<proteinExistence type="predicted"/>